<organism evidence="1 2">
    <name type="scientific">Cystobacter fuscus</name>
    <dbReference type="NCBI Taxonomy" id="43"/>
    <lineage>
        <taxon>Bacteria</taxon>
        <taxon>Pseudomonadati</taxon>
        <taxon>Myxococcota</taxon>
        <taxon>Myxococcia</taxon>
        <taxon>Myxococcales</taxon>
        <taxon>Cystobacterineae</taxon>
        <taxon>Archangiaceae</taxon>
        <taxon>Cystobacter</taxon>
    </lineage>
</organism>
<evidence type="ECO:0000313" key="2">
    <source>
        <dbReference type="Proteomes" id="UP000217257"/>
    </source>
</evidence>
<dbReference type="EMBL" id="CP022098">
    <property type="protein sequence ID" value="ATB40112.1"/>
    <property type="molecule type" value="Genomic_DNA"/>
</dbReference>
<protein>
    <recommendedName>
        <fullName evidence="3">DUF4384 domain-containing protein</fullName>
    </recommendedName>
</protein>
<gene>
    <name evidence="1" type="ORF">CYFUS_005560</name>
</gene>
<dbReference type="KEGG" id="cfus:CYFUS_005560"/>
<evidence type="ECO:0000313" key="1">
    <source>
        <dbReference type="EMBL" id="ATB40112.1"/>
    </source>
</evidence>
<evidence type="ECO:0008006" key="3">
    <source>
        <dbReference type="Google" id="ProtNLM"/>
    </source>
</evidence>
<reference evidence="1 2" key="1">
    <citation type="submission" date="2017-06" db="EMBL/GenBank/DDBJ databases">
        <title>Sequencing and comparative analysis of myxobacterial genomes.</title>
        <authorList>
            <person name="Rupp O."/>
            <person name="Goesmann A."/>
            <person name="Sogaard-Andersen L."/>
        </authorList>
    </citation>
    <scope>NUCLEOTIDE SEQUENCE [LARGE SCALE GENOMIC DNA]</scope>
    <source>
        <strain evidence="1 2">DSM 52655</strain>
    </source>
</reference>
<name>A0A250J9G6_9BACT</name>
<sequence>MTPPLAPSPRGPECPPAVVLEALSAGEPVPAASRSHVEGCPSCGGQLAALTAGRDAFLRARPPERFLRQLERRAAARPAPGSWRRPWLVLAACVPMLVGVLLVPRLLPREEGPRYKGNEFRVVAARAGGTPTLLGPDSPVRAGDALRFAYEAPEAGHLLVLELDGRGLASVFHPFGGGASVPVAALQRDFLPGSVVLDDAPGPEWLFAVFSPRPLEAAPLLAQLRAQAGRVEPALSCPDCRVSALRLQKPK</sequence>
<proteinExistence type="predicted"/>
<dbReference type="Proteomes" id="UP000217257">
    <property type="component" value="Chromosome"/>
</dbReference>
<accession>A0A250J9G6</accession>
<dbReference type="RefSeq" id="WP_157758702.1">
    <property type="nucleotide sequence ID" value="NZ_CP022098.1"/>
</dbReference>
<dbReference type="AlphaFoldDB" id="A0A250J9G6"/>